<sequence>MAKVTFGNKWGRVRVKSNSAKGTSARSPEDVVRELKKDAERPPGEDYRERSLALHGLICARCGREFDAANRHLLTVHHKDGNHQNNPPDGSNWENLCAYCHEDVHSRELLGDYLKGRSGEKEVSLVYSNDKAGNRRDGDLGSLGQQLLNAMEKKRKS</sequence>
<dbReference type="GO" id="GO:0004519">
    <property type="term" value="F:endonuclease activity"/>
    <property type="evidence" value="ECO:0007669"/>
    <property type="project" value="UniProtKB-KW"/>
</dbReference>
<accession>A0A1H7WPG7</accession>
<evidence type="ECO:0000256" key="3">
    <source>
        <dbReference type="ARBA" id="ARBA00038412"/>
    </source>
</evidence>
<keyword evidence="1" id="KW-0540">Nuclease</keyword>
<keyword evidence="8" id="KW-1185">Reference proteome</keyword>
<dbReference type="CDD" id="cd00085">
    <property type="entry name" value="HNHc"/>
    <property type="match status" value="1"/>
</dbReference>
<organism evidence="7 8">
    <name type="scientific">Syntrophus gentianae</name>
    <dbReference type="NCBI Taxonomy" id="43775"/>
    <lineage>
        <taxon>Bacteria</taxon>
        <taxon>Pseudomonadati</taxon>
        <taxon>Thermodesulfobacteriota</taxon>
        <taxon>Syntrophia</taxon>
        <taxon>Syntrophales</taxon>
        <taxon>Syntrophaceae</taxon>
        <taxon>Syntrophus</taxon>
    </lineage>
</organism>
<evidence type="ECO:0000256" key="2">
    <source>
        <dbReference type="ARBA" id="ARBA00022801"/>
    </source>
</evidence>
<keyword evidence="2" id="KW-0378">Hydrolase</keyword>
<evidence type="ECO:0000256" key="5">
    <source>
        <dbReference type="SAM" id="MobiDB-lite"/>
    </source>
</evidence>
<protein>
    <recommendedName>
        <fullName evidence="4">Putative HNH nuclease YajD</fullName>
    </recommendedName>
</protein>
<feature type="region of interest" description="Disordered" evidence="5">
    <location>
        <begin position="16"/>
        <end position="46"/>
    </location>
</feature>
<dbReference type="InterPro" id="IPR002711">
    <property type="entry name" value="HNH"/>
</dbReference>
<dbReference type="STRING" id="43775.SAMN04489760_10791"/>
<dbReference type="PANTHER" id="PTHR41286:SF1">
    <property type="entry name" value="HNH NUCLEASE YAJD-RELATED"/>
    <property type="match status" value="1"/>
</dbReference>
<dbReference type="GO" id="GO:0016787">
    <property type="term" value="F:hydrolase activity"/>
    <property type="evidence" value="ECO:0007669"/>
    <property type="project" value="UniProtKB-KW"/>
</dbReference>
<evidence type="ECO:0000256" key="4">
    <source>
        <dbReference type="ARBA" id="ARBA00040194"/>
    </source>
</evidence>
<dbReference type="EMBL" id="FOBS01000007">
    <property type="protein sequence ID" value="SEM23432.1"/>
    <property type="molecule type" value="Genomic_DNA"/>
</dbReference>
<dbReference type="NCBIfam" id="NF008448">
    <property type="entry name" value="PRK11295.1"/>
    <property type="match status" value="1"/>
</dbReference>
<proteinExistence type="inferred from homology"/>
<dbReference type="AlphaFoldDB" id="A0A1H7WPG7"/>
<dbReference type="Pfam" id="PF01844">
    <property type="entry name" value="HNH"/>
    <property type="match status" value="1"/>
</dbReference>
<name>A0A1H7WPG7_9BACT</name>
<dbReference type="GO" id="GO:0005829">
    <property type="term" value="C:cytosol"/>
    <property type="evidence" value="ECO:0007669"/>
    <property type="project" value="TreeGrafter"/>
</dbReference>
<feature type="domain" description="HNH" evidence="6">
    <location>
        <begin position="59"/>
        <end position="107"/>
    </location>
</feature>
<dbReference type="Proteomes" id="UP000198744">
    <property type="component" value="Unassembled WGS sequence"/>
</dbReference>
<dbReference type="GO" id="GO:0008270">
    <property type="term" value="F:zinc ion binding"/>
    <property type="evidence" value="ECO:0007669"/>
    <property type="project" value="InterPro"/>
</dbReference>
<feature type="compositionally biased region" description="Polar residues" evidence="5">
    <location>
        <begin position="16"/>
        <end position="26"/>
    </location>
</feature>
<evidence type="ECO:0000313" key="7">
    <source>
        <dbReference type="EMBL" id="SEM23432.1"/>
    </source>
</evidence>
<dbReference type="PANTHER" id="PTHR41286">
    <property type="entry name" value="HNH NUCLEASE YAJD-RELATED"/>
    <property type="match status" value="1"/>
</dbReference>
<dbReference type="OrthoDB" id="9796565at2"/>
<dbReference type="InterPro" id="IPR003615">
    <property type="entry name" value="HNH_nuc"/>
</dbReference>
<evidence type="ECO:0000259" key="6">
    <source>
        <dbReference type="Pfam" id="PF01844"/>
    </source>
</evidence>
<keyword evidence="7" id="KW-0255">Endonuclease</keyword>
<evidence type="ECO:0000313" key="8">
    <source>
        <dbReference type="Proteomes" id="UP000198744"/>
    </source>
</evidence>
<evidence type="ECO:0000256" key="1">
    <source>
        <dbReference type="ARBA" id="ARBA00022722"/>
    </source>
</evidence>
<comment type="similarity">
    <text evidence="3">Belongs to the HNH nuclease family.</text>
</comment>
<reference evidence="7 8" key="1">
    <citation type="submission" date="2016-10" db="EMBL/GenBank/DDBJ databases">
        <authorList>
            <person name="de Groot N.N."/>
        </authorList>
    </citation>
    <scope>NUCLEOTIDE SEQUENCE [LARGE SCALE GENOMIC DNA]</scope>
    <source>
        <strain evidence="7 8">DSM 8423</strain>
    </source>
</reference>
<feature type="compositionally biased region" description="Basic and acidic residues" evidence="5">
    <location>
        <begin position="27"/>
        <end position="46"/>
    </location>
</feature>
<gene>
    <name evidence="7" type="ORF">SAMN04489760_10791</name>
</gene>
<dbReference type="GO" id="GO:0003676">
    <property type="term" value="F:nucleic acid binding"/>
    <property type="evidence" value="ECO:0007669"/>
    <property type="project" value="InterPro"/>
</dbReference>